<protein>
    <submittedName>
        <fullName evidence="2">Uncharacterized protein</fullName>
    </submittedName>
</protein>
<reference evidence="3" key="1">
    <citation type="submission" date="2011-02" db="EMBL/GenBank/DDBJ databases">
        <title>The Genome Sequence of Capsaspora owczarzaki ATCC 30864.</title>
        <authorList>
            <person name="Russ C."/>
            <person name="Cuomo C."/>
            <person name="Burger G."/>
            <person name="Gray M.W."/>
            <person name="Holland P.W.H."/>
            <person name="King N."/>
            <person name="Lang F.B.F."/>
            <person name="Roger A.J."/>
            <person name="Ruiz-Trillo I."/>
            <person name="Young S.K."/>
            <person name="Zeng Q."/>
            <person name="Gargeya S."/>
            <person name="Alvarado L."/>
            <person name="Berlin A."/>
            <person name="Chapman S.B."/>
            <person name="Chen Z."/>
            <person name="Freedman E."/>
            <person name="Gellesch M."/>
            <person name="Goldberg J."/>
            <person name="Griggs A."/>
            <person name="Gujja S."/>
            <person name="Heilman E."/>
            <person name="Heiman D."/>
            <person name="Howarth C."/>
            <person name="Mehta T."/>
            <person name="Neiman D."/>
            <person name="Pearson M."/>
            <person name="Roberts A."/>
            <person name="Saif S."/>
            <person name="Shea T."/>
            <person name="Shenoy N."/>
            <person name="Sisk P."/>
            <person name="Stolte C."/>
            <person name="Sykes S."/>
            <person name="White J."/>
            <person name="Yandava C."/>
            <person name="Haas B."/>
            <person name="Nusbaum C."/>
            <person name="Birren B."/>
        </authorList>
    </citation>
    <scope>NUCLEOTIDE SEQUENCE</scope>
    <source>
        <strain evidence="3">ATCC 30864</strain>
    </source>
</reference>
<dbReference type="RefSeq" id="XP_004346441.2">
    <property type="nucleotide sequence ID" value="XM_004346391.2"/>
</dbReference>
<proteinExistence type="predicted"/>
<evidence type="ECO:0000313" key="3">
    <source>
        <dbReference type="Proteomes" id="UP000008743"/>
    </source>
</evidence>
<gene>
    <name evidence="2" type="ORF">CAOG_005768</name>
</gene>
<keyword evidence="3" id="KW-1185">Reference proteome</keyword>
<name>A0A0D2UJM1_CAPO3</name>
<dbReference type="AlphaFoldDB" id="A0A0D2UJM1"/>
<sequence length="314" mass="34540">MTEPVVRTYLRKPWKHSASPVHLASNGHLIHAIHESAKASAPATPSPRQDEMDASFILARKIQTQNSVADPLLLLLDLPPASVERPGTPVPMARSTTTDPLCAQVQPGDFSSDSSCQTNTTANSVELDFLIASPGSSSDETVDPEHIRATPPVVVAEPCFLTTPTPRWLPTLEFPPTPDSSRGLSPDWLVSGGPTQAQNNRQTYAAKKSTARAKRQWTERSPVSPPRSREQVKSGQIDWSPPPAQPAALQLDRDESPDVLQYKRMPKKPRISNTPIDHSQDKEYMAFAEAATKMFAEIEQTELEMTFDVSDWMS</sequence>
<feature type="compositionally biased region" description="Polar residues" evidence="1">
    <location>
        <begin position="193"/>
        <end position="203"/>
    </location>
</feature>
<dbReference type="Proteomes" id="UP000008743">
    <property type="component" value="Unassembled WGS sequence"/>
</dbReference>
<dbReference type="InParanoid" id="A0A0D2UJM1"/>
<accession>A0A0D2UJM1</accession>
<dbReference type="EMBL" id="KE346368">
    <property type="protein sequence ID" value="KJE95306.1"/>
    <property type="molecule type" value="Genomic_DNA"/>
</dbReference>
<organism evidence="2 3">
    <name type="scientific">Capsaspora owczarzaki (strain ATCC 30864)</name>
    <dbReference type="NCBI Taxonomy" id="595528"/>
    <lineage>
        <taxon>Eukaryota</taxon>
        <taxon>Filasterea</taxon>
        <taxon>Capsaspora</taxon>
    </lineage>
</organism>
<evidence type="ECO:0000313" key="2">
    <source>
        <dbReference type="EMBL" id="KJE95306.1"/>
    </source>
</evidence>
<evidence type="ECO:0000256" key="1">
    <source>
        <dbReference type="SAM" id="MobiDB-lite"/>
    </source>
</evidence>
<feature type="region of interest" description="Disordered" evidence="1">
    <location>
        <begin position="166"/>
        <end position="249"/>
    </location>
</feature>